<evidence type="ECO:0000256" key="1">
    <source>
        <dbReference type="RuleBase" id="RU003682"/>
    </source>
</evidence>
<dbReference type="Pfam" id="PF14226">
    <property type="entry name" value="DIOX_N"/>
    <property type="match status" value="1"/>
</dbReference>
<dbReference type="PRINTS" id="PR00682">
    <property type="entry name" value="IPNSYNTHASE"/>
</dbReference>
<dbReference type="Pfam" id="PF03171">
    <property type="entry name" value="2OG-FeII_Oxy"/>
    <property type="match status" value="1"/>
</dbReference>
<dbReference type="InterPro" id="IPR027443">
    <property type="entry name" value="IPNS-like_sf"/>
</dbReference>
<keyword evidence="1" id="KW-0479">Metal-binding</keyword>
<proteinExistence type="inferred from homology"/>
<dbReference type="InterPro" id="IPR005123">
    <property type="entry name" value="Oxoglu/Fe-dep_dioxygenase_dom"/>
</dbReference>
<dbReference type="GO" id="GO:0046872">
    <property type="term" value="F:metal ion binding"/>
    <property type="evidence" value="ECO:0007669"/>
    <property type="project" value="UniProtKB-KW"/>
</dbReference>
<reference evidence="3 4" key="1">
    <citation type="submission" date="2018-11" db="EMBL/GenBank/DDBJ databases">
        <title>Genome sequence of Saitozyma podzolica DSM 27192.</title>
        <authorList>
            <person name="Aliyu H."/>
            <person name="Gorte O."/>
            <person name="Ochsenreither K."/>
        </authorList>
    </citation>
    <scope>NUCLEOTIDE SEQUENCE [LARGE SCALE GENOMIC DNA]</scope>
    <source>
        <strain evidence="3 4">DSM 27192</strain>
    </source>
</reference>
<dbReference type="InterPro" id="IPR050231">
    <property type="entry name" value="Iron_ascorbate_oxido_reductase"/>
</dbReference>
<keyword evidence="4" id="KW-1185">Reference proteome</keyword>
<accession>A0A427YKL4</accession>
<dbReference type="SUPFAM" id="SSF51197">
    <property type="entry name" value="Clavaminate synthase-like"/>
    <property type="match status" value="1"/>
</dbReference>
<feature type="domain" description="Fe2OG dioxygenase" evidence="2">
    <location>
        <begin position="186"/>
        <end position="291"/>
    </location>
</feature>
<keyword evidence="1" id="KW-0408">Iron</keyword>
<dbReference type="InterPro" id="IPR026992">
    <property type="entry name" value="DIOX_N"/>
</dbReference>
<dbReference type="OrthoDB" id="288590at2759"/>
<dbReference type="EMBL" id="RSCD01000007">
    <property type="protein sequence ID" value="RSH91634.1"/>
    <property type="molecule type" value="Genomic_DNA"/>
</dbReference>
<comment type="similarity">
    <text evidence="1">Belongs to the iron/ascorbate-dependent oxidoreductase family.</text>
</comment>
<dbReference type="AlphaFoldDB" id="A0A427YKL4"/>
<comment type="caution">
    <text evidence="3">The sequence shown here is derived from an EMBL/GenBank/DDBJ whole genome shotgun (WGS) entry which is preliminary data.</text>
</comment>
<keyword evidence="1" id="KW-0560">Oxidoreductase</keyword>
<dbReference type="PROSITE" id="PS51471">
    <property type="entry name" value="FE2OG_OXY"/>
    <property type="match status" value="1"/>
</dbReference>
<dbReference type="Proteomes" id="UP000279259">
    <property type="component" value="Unassembled WGS sequence"/>
</dbReference>
<sequence length="356" mass="39862">MPDVSALRDRSVDGHLSSAQLPVVDIAPYLDASSSKEARNATSESLDRACREFGFFYVTGHGLSPSYLDSLLSLGHRFFDLPMATKESIHIFKSQDGVRGYQRIGENVTYAKRDQQEALDIYPEPEIPSSAQLEGSQQWPTEEDMPGFRTAVLEYTERMKVVGRAFMRAMADSLGHEDVFEELQTDNYWVLRVIGYPPLPASFDTDTGISCGAHTDYGCLTFLLADPTPGALQVEAKDGSWIPADPVPGAFVVNIGDIIDTLTGHQYKSTYHRVIHRGEKYRVSIPFFFEPMRDMVIKPFAEMMAPGVKVEPFTYFDHLKASSNSILLRSMIYRHFVANDQSLPDKPNSNELTNRG</sequence>
<dbReference type="InterPro" id="IPR044861">
    <property type="entry name" value="IPNS-like_FE2OG_OXY"/>
</dbReference>
<dbReference type="Gene3D" id="2.60.120.330">
    <property type="entry name" value="B-lactam Antibiotic, Isopenicillin N Synthase, Chain"/>
    <property type="match status" value="1"/>
</dbReference>
<evidence type="ECO:0000259" key="2">
    <source>
        <dbReference type="PROSITE" id="PS51471"/>
    </source>
</evidence>
<dbReference type="GO" id="GO:0016491">
    <property type="term" value="F:oxidoreductase activity"/>
    <property type="evidence" value="ECO:0007669"/>
    <property type="project" value="UniProtKB-KW"/>
</dbReference>
<evidence type="ECO:0000313" key="4">
    <source>
        <dbReference type="Proteomes" id="UP000279259"/>
    </source>
</evidence>
<protein>
    <recommendedName>
        <fullName evidence="2">Fe2OG dioxygenase domain-containing protein</fullName>
    </recommendedName>
</protein>
<organism evidence="3 4">
    <name type="scientific">Saitozyma podzolica</name>
    <dbReference type="NCBI Taxonomy" id="1890683"/>
    <lineage>
        <taxon>Eukaryota</taxon>
        <taxon>Fungi</taxon>
        <taxon>Dikarya</taxon>
        <taxon>Basidiomycota</taxon>
        <taxon>Agaricomycotina</taxon>
        <taxon>Tremellomycetes</taxon>
        <taxon>Tremellales</taxon>
        <taxon>Trimorphomycetaceae</taxon>
        <taxon>Saitozyma</taxon>
    </lineage>
</organism>
<dbReference type="PANTHER" id="PTHR47990">
    <property type="entry name" value="2-OXOGLUTARATE (2OG) AND FE(II)-DEPENDENT OXYGENASE SUPERFAMILY PROTEIN-RELATED"/>
    <property type="match status" value="1"/>
</dbReference>
<name>A0A427YKL4_9TREE</name>
<gene>
    <name evidence="3" type="ORF">EHS25_009003</name>
</gene>
<evidence type="ECO:0000313" key="3">
    <source>
        <dbReference type="EMBL" id="RSH91634.1"/>
    </source>
</evidence>